<dbReference type="Gene3D" id="3.10.110.10">
    <property type="entry name" value="Ubiquitin Conjugating Enzyme"/>
    <property type="match status" value="1"/>
</dbReference>
<dbReference type="Pfam" id="PF23044">
    <property type="entry name" value="SH3-C_UBE2O"/>
    <property type="match status" value="1"/>
</dbReference>
<dbReference type="InterPro" id="IPR057735">
    <property type="entry name" value="UBE2O-like_tSH3-B"/>
</dbReference>
<protein>
    <recommendedName>
        <fullName evidence="4">UBC core domain-containing protein</fullName>
    </recommendedName>
</protein>
<reference evidence="5 6" key="1">
    <citation type="submission" date="2024-02" db="EMBL/GenBank/DDBJ databases">
        <title>High-quality chromosome-scale genome assembly of Pensacola bahiagrass (Paspalum notatum Flugge var. saurae).</title>
        <authorList>
            <person name="Vega J.M."/>
            <person name="Podio M."/>
            <person name="Orjuela J."/>
            <person name="Siena L.A."/>
            <person name="Pessino S.C."/>
            <person name="Combes M.C."/>
            <person name="Mariac C."/>
            <person name="Albertini E."/>
            <person name="Pupilli F."/>
            <person name="Ortiz J.P.A."/>
            <person name="Leblanc O."/>
        </authorList>
    </citation>
    <scope>NUCLEOTIDE SEQUENCE [LARGE SCALE GENOMIC DNA]</scope>
    <source>
        <strain evidence="5">R1</strain>
        <tissue evidence="5">Leaf</tissue>
    </source>
</reference>
<dbReference type="PANTHER" id="PTHR46116">
    <property type="entry name" value="(E3-INDEPENDENT) E2 UBIQUITIN-CONJUGATING ENZYME"/>
    <property type="match status" value="1"/>
</dbReference>
<dbReference type="AlphaFoldDB" id="A0AAQ3UGA1"/>
<dbReference type="PANTHER" id="PTHR46116:SF32">
    <property type="entry name" value="OS05G0153132 PROTEIN"/>
    <property type="match status" value="1"/>
</dbReference>
<evidence type="ECO:0000256" key="2">
    <source>
        <dbReference type="ARBA" id="ARBA00022786"/>
    </source>
</evidence>
<dbReference type="CDD" id="cd23837">
    <property type="entry name" value="UBCc_UBE2O"/>
    <property type="match status" value="1"/>
</dbReference>
<keyword evidence="1" id="KW-0808">Transferase</keyword>
<dbReference type="EMBL" id="CP144752">
    <property type="protein sequence ID" value="WVZ91411.1"/>
    <property type="molecule type" value="Genomic_DNA"/>
</dbReference>
<dbReference type="GO" id="GO:0061631">
    <property type="term" value="F:ubiquitin conjugating enzyme activity"/>
    <property type="evidence" value="ECO:0007669"/>
    <property type="project" value="TreeGrafter"/>
</dbReference>
<proteinExistence type="predicted"/>
<gene>
    <name evidence="5" type="ORF">U9M48_037588</name>
</gene>
<dbReference type="Proteomes" id="UP001341281">
    <property type="component" value="Chromosome 08"/>
</dbReference>
<accession>A0AAQ3UGA1</accession>
<keyword evidence="2" id="KW-0833">Ubl conjugation pathway</keyword>
<dbReference type="Pfam" id="PF23046">
    <property type="entry name" value="tSH3-B_UBE2O"/>
    <property type="match status" value="1"/>
</dbReference>
<feature type="compositionally biased region" description="Basic residues" evidence="3">
    <location>
        <begin position="294"/>
        <end position="303"/>
    </location>
</feature>
<keyword evidence="6" id="KW-1185">Reference proteome</keyword>
<dbReference type="PROSITE" id="PS50127">
    <property type="entry name" value="UBC_2"/>
    <property type="match status" value="1"/>
</dbReference>
<dbReference type="SUPFAM" id="SSF54495">
    <property type="entry name" value="UBC-like"/>
    <property type="match status" value="1"/>
</dbReference>
<evidence type="ECO:0000256" key="1">
    <source>
        <dbReference type="ARBA" id="ARBA00022679"/>
    </source>
</evidence>
<organism evidence="5 6">
    <name type="scientific">Paspalum notatum var. saurae</name>
    <dbReference type="NCBI Taxonomy" id="547442"/>
    <lineage>
        <taxon>Eukaryota</taxon>
        <taxon>Viridiplantae</taxon>
        <taxon>Streptophyta</taxon>
        <taxon>Embryophyta</taxon>
        <taxon>Tracheophyta</taxon>
        <taxon>Spermatophyta</taxon>
        <taxon>Magnoliopsida</taxon>
        <taxon>Liliopsida</taxon>
        <taxon>Poales</taxon>
        <taxon>Poaceae</taxon>
        <taxon>PACMAD clade</taxon>
        <taxon>Panicoideae</taxon>
        <taxon>Andropogonodae</taxon>
        <taxon>Paspaleae</taxon>
        <taxon>Paspalinae</taxon>
        <taxon>Paspalum</taxon>
    </lineage>
</organism>
<dbReference type="InterPro" id="IPR000608">
    <property type="entry name" value="UBC"/>
</dbReference>
<name>A0AAQ3UGA1_PASNO</name>
<dbReference type="InterPro" id="IPR057733">
    <property type="entry name" value="UBE2O-like_SH3-B"/>
</dbReference>
<dbReference type="Pfam" id="PF00179">
    <property type="entry name" value="UQ_con"/>
    <property type="match status" value="1"/>
</dbReference>
<feature type="region of interest" description="Disordered" evidence="3">
    <location>
        <begin position="511"/>
        <end position="552"/>
    </location>
</feature>
<sequence length="866" mass="94831">MDDVVTAAQWCDLVMLKGGLEAAAGEPGMVMEPIPGANEVDVVRVDGVEVSTTPDRLTVVDRSYLLPGSIVVSASDLGGQAGVITRASTAVDLVHVVLEKQQQPLTMMTTGVPAATHLELRRVTEPTLGDYVVLRGTTWLGRVLEVSLDVDVVFDDGAVCRVNQAERKLELVEKNNRLRRFRLMNRLFSPGQRVAGGDSVLKASRWIKGYWKPSRARGVVAKVEIAGVLVQWVASGELGTSMARIEASAPPAYQPPSKLALFRCTTTPSSMWLLGDPCHIKRMGVNKQRSGGGGRRRRRRLRRRLLEESTTSSSEPRPPSIMSSIVGNTRTMVDVLWQDGTRQCGVPSSMLLYFDHARNDHDFFPGQHVVLCSNSNRAPPPSTTGGAAAPRRYSGVVRSLNSRDQTACVSWLSKTPACEYETVSVYDLARDLDQDLFYGDVAIRLIKQGGGGSTDDNDDDDLSWVGDIVHLCDDGHVLVKWGDGNTSKVLPHEIAVVKNQNIVDEIGGWVYVDDTGDDHDTNNEEEENHQGTAQEPPAATNDNDEDDHEDENANKNEITAAAAVEDNNGEAAGKTTAADEPFRRFPRFEVLAQSPPDHHFLDSMAQQGTAAGRKWTKRVQKEWKSLENDLPDTIYVRAFEDRMDLLRAVMVGGSGTPYHNGLFFFDIHLPPSYPAEPPLVNYRSFGLRVNPNIYASGTVCLSLLNTFGGQGAELWSPEASSILQVVVSIQGLVLTAQPYYNEPAYGAQPGTAVGRRNELPYSENAYLLTLQSMLHLLRRPPMGFEELVKAHVRRHGQHVLRTCEAYMKGCLVGTLDGEEHPMAGSKEWSCSVGFRLALQSVLPRLDEAFTAIGATEGPTFHAGSVN</sequence>
<evidence type="ECO:0000313" key="6">
    <source>
        <dbReference type="Proteomes" id="UP001341281"/>
    </source>
</evidence>
<dbReference type="Pfam" id="PF23043">
    <property type="entry name" value="SH3-B_UBE2O"/>
    <property type="match status" value="1"/>
</dbReference>
<dbReference type="InterPro" id="IPR016135">
    <property type="entry name" value="UBQ-conjugating_enzyme/RWD"/>
</dbReference>
<feature type="domain" description="UBC core" evidence="4">
    <location>
        <begin position="614"/>
        <end position="774"/>
    </location>
</feature>
<dbReference type="SMART" id="SM00212">
    <property type="entry name" value="UBCc"/>
    <property type="match status" value="1"/>
</dbReference>
<evidence type="ECO:0000256" key="3">
    <source>
        <dbReference type="SAM" id="MobiDB-lite"/>
    </source>
</evidence>
<evidence type="ECO:0000313" key="5">
    <source>
        <dbReference type="EMBL" id="WVZ91411.1"/>
    </source>
</evidence>
<dbReference type="InterPro" id="IPR057734">
    <property type="entry name" value="UBE2O-like_SH3-C"/>
</dbReference>
<evidence type="ECO:0000259" key="4">
    <source>
        <dbReference type="PROSITE" id="PS50127"/>
    </source>
</evidence>
<feature type="region of interest" description="Disordered" evidence="3">
    <location>
        <begin position="283"/>
        <end position="324"/>
    </location>
</feature>